<comment type="caution">
    <text evidence="2">The sequence shown here is derived from an EMBL/GenBank/DDBJ whole genome shotgun (WGS) entry which is preliminary data.</text>
</comment>
<accession>A0A645EQ74</accession>
<dbReference type="EMBL" id="VSSQ01048705">
    <property type="protein sequence ID" value="MPN02754.1"/>
    <property type="molecule type" value="Genomic_DNA"/>
</dbReference>
<protein>
    <submittedName>
        <fullName evidence="2">Uncharacterized protein</fullName>
    </submittedName>
</protein>
<organism evidence="2">
    <name type="scientific">bioreactor metagenome</name>
    <dbReference type="NCBI Taxonomy" id="1076179"/>
    <lineage>
        <taxon>unclassified sequences</taxon>
        <taxon>metagenomes</taxon>
        <taxon>ecological metagenomes</taxon>
    </lineage>
</organism>
<proteinExistence type="predicted"/>
<dbReference type="AlphaFoldDB" id="A0A645EQ74"/>
<evidence type="ECO:0000256" key="1">
    <source>
        <dbReference type="SAM" id="MobiDB-lite"/>
    </source>
</evidence>
<sequence>MSYLEELFKRSTDIWKKMEERADGTVSITVRSSSPVLLKTGAGGGRGKSADDNTGETVAAIIGNELTENYMTRAAVSQSAMPESGTEEENDGEYTAMRLLHEISRPEATAQYPKTREVRGTENAFSPDSPSPAYAAGELSRMFERDARRCGEAFILFE</sequence>
<evidence type="ECO:0000313" key="2">
    <source>
        <dbReference type="EMBL" id="MPN02754.1"/>
    </source>
</evidence>
<feature type="region of interest" description="Disordered" evidence="1">
    <location>
        <begin position="104"/>
        <end position="133"/>
    </location>
</feature>
<name>A0A645EQ74_9ZZZZ</name>
<gene>
    <name evidence="2" type="ORF">SDC9_149970</name>
</gene>
<reference evidence="2" key="1">
    <citation type="submission" date="2019-08" db="EMBL/GenBank/DDBJ databases">
        <authorList>
            <person name="Kucharzyk K."/>
            <person name="Murdoch R.W."/>
            <person name="Higgins S."/>
            <person name="Loffler F."/>
        </authorList>
    </citation>
    <scope>NUCLEOTIDE SEQUENCE</scope>
</reference>